<dbReference type="SUPFAM" id="SSF56112">
    <property type="entry name" value="Protein kinase-like (PK-like)"/>
    <property type="match status" value="1"/>
</dbReference>
<accession>A0A1I7VRT7</accession>
<dbReference type="Gene3D" id="1.10.510.10">
    <property type="entry name" value="Transferase(Phosphotransferase) domain 1"/>
    <property type="match status" value="1"/>
</dbReference>
<comment type="similarity">
    <text evidence="10">Belongs to the protein kinase superfamily. Ser/Thr protein kinase family. MAP kinase subfamily.</text>
</comment>
<dbReference type="InterPro" id="IPR011009">
    <property type="entry name" value="Kinase-like_dom_sf"/>
</dbReference>
<dbReference type="GO" id="GO:0005524">
    <property type="term" value="F:ATP binding"/>
    <property type="evidence" value="ECO:0007669"/>
    <property type="project" value="UniProtKB-UniRule"/>
</dbReference>
<reference evidence="13" key="2">
    <citation type="submission" date="2016-11" db="UniProtKB">
        <authorList>
            <consortium name="WormBaseParasite"/>
        </authorList>
    </citation>
    <scope>IDENTIFICATION</scope>
</reference>
<dbReference type="FunFam" id="1.10.510.10:FF:000624">
    <property type="entry name" value="Mitogen-activated protein kinase"/>
    <property type="match status" value="1"/>
</dbReference>
<keyword evidence="4 10" id="KW-0418">Kinase</keyword>
<dbReference type="InterPro" id="IPR003527">
    <property type="entry name" value="MAP_kinase_CS"/>
</dbReference>
<reference evidence="12" key="1">
    <citation type="submission" date="2012-04" db="EMBL/GenBank/DDBJ databases">
        <title>The Genome Sequence of Loa loa.</title>
        <authorList>
            <consortium name="The Broad Institute Genome Sequencing Platform"/>
            <consortium name="Broad Institute Genome Sequencing Center for Infectious Disease"/>
            <person name="Nutman T.B."/>
            <person name="Fink D.L."/>
            <person name="Russ C."/>
            <person name="Young S."/>
            <person name="Zeng Q."/>
            <person name="Gargeya S."/>
            <person name="Alvarado L."/>
            <person name="Berlin A."/>
            <person name="Chapman S.B."/>
            <person name="Chen Z."/>
            <person name="Freedman E."/>
            <person name="Gellesch M."/>
            <person name="Goldberg J."/>
            <person name="Griggs A."/>
            <person name="Gujja S."/>
            <person name="Heilman E.R."/>
            <person name="Heiman D."/>
            <person name="Howarth C."/>
            <person name="Mehta T."/>
            <person name="Neiman D."/>
            <person name="Pearson M."/>
            <person name="Roberts A."/>
            <person name="Saif S."/>
            <person name="Shea T."/>
            <person name="Shenoy N."/>
            <person name="Sisk P."/>
            <person name="Stolte C."/>
            <person name="Sykes S."/>
            <person name="White J."/>
            <person name="Yandava C."/>
            <person name="Haas B."/>
            <person name="Henn M.R."/>
            <person name="Nusbaum C."/>
            <person name="Birren B."/>
        </authorList>
    </citation>
    <scope>NUCLEOTIDE SEQUENCE [LARGE SCALE GENOMIC DNA]</scope>
</reference>
<protein>
    <recommendedName>
        <fullName evidence="10">Mitogen-activated protein kinase</fullName>
        <ecNumber evidence="10">2.7.11.24</ecNumber>
    </recommendedName>
</protein>
<dbReference type="GO" id="GO:0106310">
    <property type="term" value="F:protein serine kinase activity"/>
    <property type="evidence" value="ECO:0007669"/>
    <property type="project" value="RHEA"/>
</dbReference>
<comment type="catalytic activity">
    <reaction evidence="6 10">
        <text>L-threonyl-[protein] + ATP = O-phospho-L-threonyl-[protein] + ADP + H(+)</text>
        <dbReference type="Rhea" id="RHEA:46608"/>
        <dbReference type="Rhea" id="RHEA-COMP:11060"/>
        <dbReference type="Rhea" id="RHEA-COMP:11605"/>
        <dbReference type="ChEBI" id="CHEBI:15378"/>
        <dbReference type="ChEBI" id="CHEBI:30013"/>
        <dbReference type="ChEBI" id="CHEBI:30616"/>
        <dbReference type="ChEBI" id="CHEBI:61977"/>
        <dbReference type="ChEBI" id="CHEBI:456216"/>
        <dbReference type="EC" id="2.7.11.24"/>
    </reaction>
</comment>
<evidence type="ECO:0000256" key="3">
    <source>
        <dbReference type="ARBA" id="ARBA00022741"/>
    </source>
</evidence>
<dbReference type="Pfam" id="PF00069">
    <property type="entry name" value="Pkinase"/>
    <property type="match status" value="1"/>
</dbReference>
<feature type="binding site" evidence="8">
    <location>
        <position position="49"/>
    </location>
    <ligand>
        <name>ATP</name>
        <dbReference type="ChEBI" id="CHEBI:30616"/>
    </ligand>
</feature>
<dbReference type="InterPro" id="IPR008271">
    <property type="entry name" value="Ser/Thr_kinase_AS"/>
</dbReference>
<dbReference type="InterPro" id="IPR050117">
    <property type="entry name" value="MAPK"/>
</dbReference>
<evidence type="ECO:0000313" key="13">
    <source>
        <dbReference type="WBParaSite" id="EN70_5576"/>
    </source>
</evidence>
<evidence type="ECO:0000256" key="8">
    <source>
        <dbReference type="PROSITE-ProRule" id="PRU10141"/>
    </source>
</evidence>
<dbReference type="Proteomes" id="UP000095285">
    <property type="component" value="Unassembled WGS sequence"/>
</dbReference>
<dbReference type="STRING" id="7209.A0A1I7VRT7"/>
<organism evidence="12 13">
    <name type="scientific">Loa loa</name>
    <name type="common">Eye worm</name>
    <name type="synonym">Filaria loa</name>
    <dbReference type="NCBI Taxonomy" id="7209"/>
    <lineage>
        <taxon>Eukaryota</taxon>
        <taxon>Metazoa</taxon>
        <taxon>Ecdysozoa</taxon>
        <taxon>Nematoda</taxon>
        <taxon>Chromadorea</taxon>
        <taxon>Rhabditida</taxon>
        <taxon>Spirurina</taxon>
        <taxon>Spiruromorpha</taxon>
        <taxon>Filarioidea</taxon>
        <taxon>Onchocercidae</taxon>
        <taxon>Loa</taxon>
    </lineage>
</organism>
<feature type="domain" description="Protein kinase" evidence="11">
    <location>
        <begin position="19"/>
        <end position="294"/>
    </location>
</feature>
<evidence type="ECO:0000256" key="6">
    <source>
        <dbReference type="ARBA" id="ARBA00047592"/>
    </source>
</evidence>
<keyword evidence="2 10" id="KW-0808">Transferase</keyword>
<dbReference type="GO" id="GO:0004707">
    <property type="term" value="F:MAP kinase activity"/>
    <property type="evidence" value="ECO:0007669"/>
    <property type="project" value="UniProtKB-EC"/>
</dbReference>
<keyword evidence="12" id="KW-1185">Reference proteome</keyword>
<dbReference type="SMART" id="SM00220">
    <property type="entry name" value="S_TKc"/>
    <property type="match status" value="1"/>
</dbReference>
<dbReference type="InterPro" id="IPR000719">
    <property type="entry name" value="Prot_kinase_dom"/>
</dbReference>
<comment type="cofactor">
    <cofactor evidence="10">
        <name>Mg(2+)</name>
        <dbReference type="ChEBI" id="CHEBI:18420"/>
    </cofactor>
</comment>
<evidence type="ECO:0000256" key="7">
    <source>
        <dbReference type="ARBA" id="ARBA00048312"/>
    </source>
</evidence>
<dbReference type="eggNOG" id="KOG0660">
    <property type="taxonomic scope" value="Eukaryota"/>
</dbReference>
<dbReference type="PROSITE" id="PS01351">
    <property type="entry name" value="MAPK"/>
    <property type="match status" value="1"/>
</dbReference>
<evidence type="ECO:0000256" key="1">
    <source>
        <dbReference type="ARBA" id="ARBA00022527"/>
    </source>
</evidence>
<dbReference type="PROSITE" id="PS00108">
    <property type="entry name" value="PROTEIN_KINASE_ST"/>
    <property type="match status" value="1"/>
</dbReference>
<keyword evidence="1 9" id="KW-0723">Serine/threonine-protein kinase</keyword>
<evidence type="ECO:0000313" key="12">
    <source>
        <dbReference type="Proteomes" id="UP000095285"/>
    </source>
</evidence>
<keyword evidence="5 8" id="KW-0067">ATP-binding</keyword>
<evidence type="ECO:0000256" key="5">
    <source>
        <dbReference type="ARBA" id="ARBA00022840"/>
    </source>
</evidence>
<evidence type="ECO:0000256" key="4">
    <source>
        <dbReference type="ARBA" id="ARBA00022777"/>
    </source>
</evidence>
<proteinExistence type="inferred from homology"/>
<dbReference type="GO" id="GO:0005737">
    <property type="term" value="C:cytoplasm"/>
    <property type="evidence" value="ECO:0007669"/>
    <property type="project" value="UniProtKB-ARBA"/>
</dbReference>
<dbReference type="PROSITE" id="PS50011">
    <property type="entry name" value="PROTEIN_KINASE_DOM"/>
    <property type="match status" value="1"/>
</dbReference>
<keyword evidence="3 8" id="KW-0547">Nucleotide-binding</keyword>
<dbReference type="InterPro" id="IPR017441">
    <property type="entry name" value="Protein_kinase_ATP_BS"/>
</dbReference>
<dbReference type="WBParaSite" id="EN70_5576">
    <property type="protein sequence ID" value="EN70_5576"/>
    <property type="gene ID" value="EN70_5576"/>
</dbReference>
<evidence type="ECO:0000259" key="11">
    <source>
        <dbReference type="PROSITE" id="PS50011"/>
    </source>
</evidence>
<dbReference type="EC" id="2.7.11.24" evidence="10"/>
<dbReference type="PANTHER" id="PTHR24055">
    <property type="entry name" value="MITOGEN-ACTIVATED PROTEIN KINASE"/>
    <property type="match status" value="1"/>
</dbReference>
<evidence type="ECO:0000256" key="9">
    <source>
        <dbReference type="RuleBase" id="RU000304"/>
    </source>
</evidence>
<dbReference type="PROSITE" id="PS00107">
    <property type="entry name" value="PROTEIN_KINASE_ATP"/>
    <property type="match status" value="1"/>
</dbReference>
<sequence length="294" mass="33804">MAYMEQLLDVKFNLDNTPYKSIENIGTGAYGVVCKAYDQQNGKKVAIKKIMKAFSVAVLLKRSLREIRILRCLNHENIVSVHDVFIAPGLHGLDVYMVLDLMETDLHQIIHSRQDLTNQHYQYFLYQILRGLKYLHSVGIMHRDLKPSNLLVNSDCLLKIGDFGMARLAEQQLDDQNVLLNPNFMTQYVSTRWYRAPELLFSLIDYDTQVDIWSAGCIFAEMLLRRQLFPGKDAGSQVKIIIYYLGTPEKDVMERISSNIIIRWIESCGPKDPLPWTTIIPKANPQAVDLLKKV</sequence>
<keyword evidence="10" id="KW-0460">Magnesium</keyword>
<comment type="activity regulation">
    <text evidence="10">Activated by threonine and tyrosine phosphorylation.</text>
</comment>
<evidence type="ECO:0000256" key="2">
    <source>
        <dbReference type="ARBA" id="ARBA00022679"/>
    </source>
</evidence>
<name>A0A1I7VRT7_LOALO</name>
<dbReference type="Gene3D" id="3.30.200.20">
    <property type="entry name" value="Phosphorylase Kinase, domain 1"/>
    <property type="match status" value="1"/>
</dbReference>
<comment type="catalytic activity">
    <reaction evidence="7">
        <text>L-seryl-[protein] + ATP = O-phospho-L-seryl-[protein] + ADP + H(+)</text>
        <dbReference type="Rhea" id="RHEA:17989"/>
        <dbReference type="Rhea" id="RHEA-COMP:9863"/>
        <dbReference type="Rhea" id="RHEA-COMP:11604"/>
        <dbReference type="ChEBI" id="CHEBI:15378"/>
        <dbReference type="ChEBI" id="CHEBI:29999"/>
        <dbReference type="ChEBI" id="CHEBI:30616"/>
        <dbReference type="ChEBI" id="CHEBI:83421"/>
        <dbReference type="ChEBI" id="CHEBI:456216"/>
        <dbReference type="EC" id="2.7.11.24"/>
    </reaction>
</comment>
<dbReference type="CDD" id="cd07834">
    <property type="entry name" value="STKc_MAPK"/>
    <property type="match status" value="1"/>
</dbReference>
<evidence type="ECO:0000256" key="10">
    <source>
        <dbReference type="RuleBase" id="RU361165"/>
    </source>
</evidence>
<dbReference type="AlphaFoldDB" id="A0A1I7VRT7"/>
<dbReference type="FunFam" id="3.30.200.20:FF:000046">
    <property type="entry name" value="Mitogen-activated protein kinase"/>
    <property type="match status" value="1"/>
</dbReference>